<comment type="caution">
    <text evidence="1">The sequence shown here is derived from an EMBL/GenBank/DDBJ whole genome shotgun (WGS) entry which is preliminary data.</text>
</comment>
<organism evidence="1 2">
    <name type="scientific">Hyalomma asiaticum</name>
    <name type="common">Tick</name>
    <dbReference type="NCBI Taxonomy" id="266040"/>
    <lineage>
        <taxon>Eukaryota</taxon>
        <taxon>Metazoa</taxon>
        <taxon>Ecdysozoa</taxon>
        <taxon>Arthropoda</taxon>
        <taxon>Chelicerata</taxon>
        <taxon>Arachnida</taxon>
        <taxon>Acari</taxon>
        <taxon>Parasitiformes</taxon>
        <taxon>Ixodida</taxon>
        <taxon>Ixodoidea</taxon>
        <taxon>Ixodidae</taxon>
        <taxon>Hyalomminae</taxon>
        <taxon>Hyalomma</taxon>
    </lineage>
</organism>
<keyword evidence="2" id="KW-1185">Reference proteome</keyword>
<name>A0ACB7S7M6_HYAAI</name>
<proteinExistence type="predicted"/>
<dbReference type="Proteomes" id="UP000821845">
    <property type="component" value="Chromosome 5"/>
</dbReference>
<sequence length="124" mass="13671">MAGSTIPTGTEGSTPIHCTLLNPRTPNPFRGAIHDDVEDWLVHNLRDLGWASGPLKLRNTFPGRADPRRCAISHVSPRRLSPTRRAYSSLIPPSVLLPKRSAQLKHLCTTSTSVKRDPKKTNTT</sequence>
<reference evidence="1" key="1">
    <citation type="submission" date="2020-05" db="EMBL/GenBank/DDBJ databases">
        <title>Large-scale comparative analyses of tick genomes elucidate their genetic diversity and vector capacities.</title>
        <authorList>
            <person name="Jia N."/>
            <person name="Wang J."/>
            <person name="Shi W."/>
            <person name="Du L."/>
            <person name="Sun Y."/>
            <person name="Zhan W."/>
            <person name="Jiang J."/>
            <person name="Wang Q."/>
            <person name="Zhang B."/>
            <person name="Ji P."/>
            <person name="Sakyi L.B."/>
            <person name="Cui X."/>
            <person name="Yuan T."/>
            <person name="Jiang B."/>
            <person name="Yang W."/>
            <person name="Lam T.T.-Y."/>
            <person name="Chang Q."/>
            <person name="Ding S."/>
            <person name="Wang X."/>
            <person name="Zhu J."/>
            <person name="Ruan X."/>
            <person name="Zhao L."/>
            <person name="Wei J."/>
            <person name="Que T."/>
            <person name="Du C."/>
            <person name="Cheng J."/>
            <person name="Dai P."/>
            <person name="Han X."/>
            <person name="Huang E."/>
            <person name="Gao Y."/>
            <person name="Liu J."/>
            <person name="Shao H."/>
            <person name="Ye R."/>
            <person name="Li L."/>
            <person name="Wei W."/>
            <person name="Wang X."/>
            <person name="Wang C."/>
            <person name="Yang T."/>
            <person name="Huo Q."/>
            <person name="Li W."/>
            <person name="Guo W."/>
            <person name="Chen H."/>
            <person name="Zhou L."/>
            <person name="Ni X."/>
            <person name="Tian J."/>
            <person name="Zhou Y."/>
            <person name="Sheng Y."/>
            <person name="Liu T."/>
            <person name="Pan Y."/>
            <person name="Xia L."/>
            <person name="Li J."/>
            <person name="Zhao F."/>
            <person name="Cao W."/>
        </authorList>
    </citation>
    <scope>NUCLEOTIDE SEQUENCE</scope>
    <source>
        <strain evidence="1">Hyas-2018</strain>
    </source>
</reference>
<dbReference type="EMBL" id="CM023485">
    <property type="protein sequence ID" value="KAH6929946.1"/>
    <property type="molecule type" value="Genomic_DNA"/>
</dbReference>
<accession>A0ACB7S7M6</accession>
<protein>
    <submittedName>
        <fullName evidence="1">Uncharacterized protein</fullName>
    </submittedName>
</protein>
<evidence type="ECO:0000313" key="1">
    <source>
        <dbReference type="EMBL" id="KAH6929946.1"/>
    </source>
</evidence>
<evidence type="ECO:0000313" key="2">
    <source>
        <dbReference type="Proteomes" id="UP000821845"/>
    </source>
</evidence>
<gene>
    <name evidence="1" type="ORF">HPB50_007215</name>
</gene>